<dbReference type="Proteomes" id="UP000462363">
    <property type="component" value="Unassembled WGS sequence"/>
</dbReference>
<evidence type="ECO:0000313" key="2">
    <source>
        <dbReference type="EMBL" id="MSS40486.1"/>
    </source>
</evidence>
<evidence type="ECO:0000259" key="1">
    <source>
        <dbReference type="Pfam" id="PF20240"/>
    </source>
</evidence>
<reference evidence="2 3" key="1">
    <citation type="submission" date="2019-08" db="EMBL/GenBank/DDBJ databases">
        <title>In-depth cultivation of the pig gut microbiome towards novel bacterial diversity and tailored functional studies.</title>
        <authorList>
            <person name="Wylensek D."/>
            <person name="Hitch T.C.A."/>
            <person name="Clavel T."/>
        </authorList>
    </citation>
    <scope>NUCLEOTIDE SEQUENCE [LARGE SCALE GENOMIC DNA]</scope>
    <source>
        <strain evidence="2 3">BL-389-WT-3D</strain>
    </source>
</reference>
<sequence>MEPDFYTKYRPLTSRPFLSGRAYSEYAPCKQLLPYVVCFWESQSGIGDETDQAVRVVPDTCADIIVEGIIINIKE</sequence>
<dbReference type="InterPro" id="IPR046532">
    <property type="entry name" value="DUF6597"/>
</dbReference>
<dbReference type="GeneID" id="93982594"/>
<feature type="domain" description="DUF6597" evidence="1">
    <location>
        <begin position="25"/>
        <end position="67"/>
    </location>
</feature>
<accession>A0A844F6L2</accession>
<dbReference type="AlphaFoldDB" id="A0A844F6L2"/>
<comment type="caution">
    <text evidence="2">The sequence shown here is derived from an EMBL/GenBank/DDBJ whole genome shotgun (WGS) entry which is preliminary data.</text>
</comment>
<dbReference type="Pfam" id="PF20240">
    <property type="entry name" value="DUF6597"/>
    <property type="match status" value="1"/>
</dbReference>
<organism evidence="2 3">
    <name type="scientific">Clostridium scindens (strain JCM 10418 / VPI 12708)</name>
    <dbReference type="NCBI Taxonomy" id="29347"/>
    <lineage>
        <taxon>Bacteria</taxon>
        <taxon>Bacillati</taxon>
        <taxon>Bacillota</taxon>
        <taxon>Clostridia</taxon>
        <taxon>Lachnospirales</taxon>
        <taxon>Lachnospiraceae</taxon>
    </lineage>
</organism>
<dbReference type="EMBL" id="VUMB01000016">
    <property type="protein sequence ID" value="MSS40486.1"/>
    <property type="molecule type" value="Genomic_DNA"/>
</dbReference>
<evidence type="ECO:0000313" key="3">
    <source>
        <dbReference type="Proteomes" id="UP000462363"/>
    </source>
</evidence>
<gene>
    <name evidence="2" type="ORF">FYJ37_08990</name>
</gene>
<proteinExistence type="predicted"/>
<name>A0A844F6L2_CLOSV</name>
<dbReference type="RefSeq" id="WP_004608234.1">
    <property type="nucleotide sequence ID" value="NZ_CABKNF010000001.1"/>
</dbReference>
<protein>
    <recommendedName>
        <fullName evidence="1">DUF6597 domain-containing protein</fullName>
    </recommendedName>
</protein>